<organism evidence="3 4">
    <name type="scientific">Pseudodesulfovibrio hydrargyri</name>
    <dbReference type="NCBI Taxonomy" id="2125990"/>
    <lineage>
        <taxon>Bacteria</taxon>
        <taxon>Pseudomonadati</taxon>
        <taxon>Thermodesulfobacteriota</taxon>
        <taxon>Desulfovibrionia</taxon>
        <taxon>Desulfovibrionales</taxon>
        <taxon>Desulfovibrionaceae</taxon>
    </lineage>
</organism>
<dbReference type="InterPro" id="IPR050807">
    <property type="entry name" value="TransReg_Diox_bact_type"/>
</dbReference>
<proteinExistence type="predicted"/>
<evidence type="ECO:0000259" key="2">
    <source>
        <dbReference type="PROSITE" id="PS50943"/>
    </source>
</evidence>
<gene>
    <name evidence="3" type="primary">puuR_3</name>
    <name evidence="3" type="ORF">BerOc1_03073</name>
</gene>
<comment type="caution">
    <text evidence="3">The sequence shown here is derived from an EMBL/GenBank/DDBJ whole genome shotgun (WGS) entry which is preliminary data.</text>
</comment>
<sequence length="107" mass="12073">MAKVQDAFGKRLRDIRRRKDMTQEKLADLSGLSIQYIGEIERGKRNPSLTSIETLATALGMSVAALFDLEEFQISNEEMKAKLIDQINRADDESLHLYFAISRAVLG</sequence>
<accession>A0A1J5N8I6</accession>
<evidence type="ECO:0000256" key="1">
    <source>
        <dbReference type="ARBA" id="ARBA00023125"/>
    </source>
</evidence>
<dbReference type="Proteomes" id="UP000181901">
    <property type="component" value="Unassembled WGS sequence"/>
</dbReference>
<dbReference type="GO" id="GO:0005829">
    <property type="term" value="C:cytosol"/>
    <property type="evidence" value="ECO:0007669"/>
    <property type="project" value="TreeGrafter"/>
</dbReference>
<dbReference type="InterPro" id="IPR001387">
    <property type="entry name" value="Cro/C1-type_HTH"/>
</dbReference>
<name>A0A1J5N8I6_9BACT</name>
<evidence type="ECO:0000313" key="4">
    <source>
        <dbReference type="Proteomes" id="UP000181901"/>
    </source>
</evidence>
<dbReference type="GO" id="GO:0003700">
    <property type="term" value="F:DNA-binding transcription factor activity"/>
    <property type="evidence" value="ECO:0007669"/>
    <property type="project" value="TreeGrafter"/>
</dbReference>
<protein>
    <submittedName>
        <fullName evidence="3">HTH-type transcriptional regulator PuuR</fullName>
    </submittedName>
</protein>
<evidence type="ECO:0000313" key="3">
    <source>
        <dbReference type="EMBL" id="OIQ51128.1"/>
    </source>
</evidence>
<dbReference type="PANTHER" id="PTHR46797">
    <property type="entry name" value="HTH-TYPE TRANSCRIPTIONAL REGULATOR"/>
    <property type="match status" value="1"/>
</dbReference>
<dbReference type="GO" id="GO:0003677">
    <property type="term" value="F:DNA binding"/>
    <property type="evidence" value="ECO:0007669"/>
    <property type="project" value="UniProtKB-KW"/>
</dbReference>
<dbReference type="CDD" id="cd00093">
    <property type="entry name" value="HTH_XRE"/>
    <property type="match status" value="1"/>
</dbReference>
<dbReference type="AlphaFoldDB" id="A0A1J5N8I6"/>
<dbReference type="PANTHER" id="PTHR46797:SF1">
    <property type="entry name" value="METHYLPHOSPHONATE SYNTHASE"/>
    <property type="match status" value="1"/>
</dbReference>
<keyword evidence="4" id="KW-1185">Reference proteome</keyword>
<dbReference type="Pfam" id="PF01381">
    <property type="entry name" value="HTH_3"/>
    <property type="match status" value="1"/>
</dbReference>
<dbReference type="SMART" id="SM00530">
    <property type="entry name" value="HTH_XRE"/>
    <property type="match status" value="1"/>
</dbReference>
<dbReference type="EMBL" id="LKAQ01000004">
    <property type="protein sequence ID" value="OIQ51128.1"/>
    <property type="molecule type" value="Genomic_DNA"/>
</dbReference>
<dbReference type="InterPro" id="IPR010982">
    <property type="entry name" value="Lambda_DNA-bd_dom_sf"/>
</dbReference>
<dbReference type="RefSeq" id="WP_071546509.1">
    <property type="nucleotide sequence ID" value="NZ_LKAQ01000004.1"/>
</dbReference>
<dbReference type="Gene3D" id="1.10.260.40">
    <property type="entry name" value="lambda repressor-like DNA-binding domains"/>
    <property type="match status" value="1"/>
</dbReference>
<keyword evidence="1" id="KW-0238">DNA-binding</keyword>
<feature type="domain" description="HTH cro/C1-type" evidence="2">
    <location>
        <begin position="12"/>
        <end position="66"/>
    </location>
</feature>
<dbReference type="OrthoDB" id="5511017at2"/>
<dbReference type="PROSITE" id="PS50943">
    <property type="entry name" value="HTH_CROC1"/>
    <property type="match status" value="1"/>
</dbReference>
<reference evidence="3 4" key="1">
    <citation type="submission" date="2015-09" db="EMBL/GenBank/DDBJ databases">
        <title>Genome of Desulfovibrio dechloracetivorans BerOc1, a mercury methylating strain isolated from highly hydrocarbons and metals contaminated coastal sediments.</title>
        <authorList>
            <person name="Goni Urriza M."/>
            <person name="Gassie C."/>
            <person name="Bouchez O."/>
            <person name="Klopp C."/>
            <person name="Ranchou-Peyruse A."/>
            <person name="Remy G."/>
        </authorList>
    </citation>
    <scope>NUCLEOTIDE SEQUENCE [LARGE SCALE GENOMIC DNA]</scope>
    <source>
        <strain evidence="3 4">BerOc1</strain>
    </source>
</reference>
<dbReference type="SUPFAM" id="SSF47413">
    <property type="entry name" value="lambda repressor-like DNA-binding domains"/>
    <property type="match status" value="1"/>
</dbReference>